<keyword evidence="1" id="KW-1133">Transmembrane helix</keyword>
<feature type="transmembrane region" description="Helical" evidence="1">
    <location>
        <begin position="236"/>
        <end position="255"/>
    </location>
</feature>
<protein>
    <submittedName>
        <fullName evidence="2">Uncharacterized protein</fullName>
    </submittedName>
</protein>
<feature type="transmembrane region" description="Helical" evidence="1">
    <location>
        <begin position="205"/>
        <end position="224"/>
    </location>
</feature>
<reference evidence="2 3" key="2">
    <citation type="submission" date="2019-01" db="EMBL/GenBank/DDBJ databases">
        <title>The decoding of complex shrimp genome reveals the adaptation for benthos swimmer, frequently molting mechanism and breeding impact on genome.</title>
        <authorList>
            <person name="Sun Y."/>
            <person name="Gao Y."/>
            <person name="Yu Y."/>
        </authorList>
    </citation>
    <scope>NUCLEOTIDE SEQUENCE [LARGE SCALE GENOMIC DNA]</scope>
    <source>
        <tissue evidence="2">Muscle</tissue>
    </source>
</reference>
<reference evidence="2 3" key="1">
    <citation type="submission" date="2018-04" db="EMBL/GenBank/DDBJ databases">
        <authorList>
            <person name="Zhang X."/>
            <person name="Yuan J."/>
            <person name="Li F."/>
            <person name="Xiang J."/>
        </authorList>
    </citation>
    <scope>NUCLEOTIDE SEQUENCE [LARGE SCALE GENOMIC DNA]</scope>
    <source>
        <tissue evidence="2">Muscle</tissue>
    </source>
</reference>
<proteinExistence type="predicted"/>
<keyword evidence="1" id="KW-0472">Membrane</keyword>
<evidence type="ECO:0000313" key="2">
    <source>
        <dbReference type="EMBL" id="ROT82863.1"/>
    </source>
</evidence>
<evidence type="ECO:0000313" key="3">
    <source>
        <dbReference type="Proteomes" id="UP000283509"/>
    </source>
</evidence>
<evidence type="ECO:0000256" key="1">
    <source>
        <dbReference type="SAM" id="Phobius"/>
    </source>
</evidence>
<sequence length="436" mass="48384">MMPSFPHLSLLPSLSIPHPSPPILLFAPLSRSSSFSPLSLSLPSFLFSHFSPYALLFHSYLSLLLPLSLSLPPFILILTPNLALSSLLSPHPSPYPSLFPPLSLMASPSYSLLLFLLIPQSSHTFIPYSLFLLFNPVHSSPISFSFPPLLFPSSFLTPILSSSFHSIPHFLLMLFPLFPYLILILCPHILFSLPCLVIPSKLSPYPLSAFLLYPSYPLPLFLFLPPVLMPSFLSPMPFSSFLYSCMFSFLPILYFSSPLPPLILQSSYPGFIPCFSFVSLNPLVEPLIASSSSSIPHPPSSYSFSSSSILSLILPHKQTRHELAKTSSFRLLGPNLRGTRVRRSTGNSDTVNFPCEQALLSTFMLAALHPRHCTQHMSLPVDLVVATPFAKVRLSYQTPPLLCVEFPFLHHQVTPFPHKVRLLKETTPLGKPTSCC</sequence>
<dbReference type="EMBL" id="QCYY01000766">
    <property type="protein sequence ID" value="ROT82863.1"/>
    <property type="molecule type" value="Genomic_DNA"/>
</dbReference>
<organism evidence="2 3">
    <name type="scientific">Penaeus vannamei</name>
    <name type="common">Whiteleg shrimp</name>
    <name type="synonym">Litopenaeus vannamei</name>
    <dbReference type="NCBI Taxonomy" id="6689"/>
    <lineage>
        <taxon>Eukaryota</taxon>
        <taxon>Metazoa</taxon>
        <taxon>Ecdysozoa</taxon>
        <taxon>Arthropoda</taxon>
        <taxon>Crustacea</taxon>
        <taxon>Multicrustacea</taxon>
        <taxon>Malacostraca</taxon>
        <taxon>Eumalacostraca</taxon>
        <taxon>Eucarida</taxon>
        <taxon>Decapoda</taxon>
        <taxon>Dendrobranchiata</taxon>
        <taxon>Penaeoidea</taxon>
        <taxon>Penaeidae</taxon>
        <taxon>Penaeus</taxon>
    </lineage>
</organism>
<dbReference type="AlphaFoldDB" id="A0A3R7Q0K8"/>
<gene>
    <name evidence="2" type="ORF">C7M84_023969</name>
</gene>
<keyword evidence="1" id="KW-0812">Transmembrane</keyword>
<feature type="transmembrane region" description="Helical" evidence="1">
    <location>
        <begin position="59"/>
        <end position="78"/>
    </location>
</feature>
<feature type="transmembrane region" description="Helical" evidence="1">
    <location>
        <begin position="170"/>
        <end position="193"/>
    </location>
</feature>
<comment type="caution">
    <text evidence="2">The sequence shown here is derived from an EMBL/GenBank/DDBJ whole genome shotgun (WGS) entry which is preliminary data.</text>
</comment>
<accession>A0A3R7Q0K8</accession>
<name>A0A3R7Q0K8_PENVA</name>
<keyword evidence="3" id="KW-1185">Reference proteome</keyword>
<dbReference type="Proteomes" id="UP000283509">
    <property type="component" value="Unassembled WGS sequence"/>
</dbReference>